<dbReference type="SMART" id="SM00671">
    <property type="entry name" value="SEL1"/>
    <property type="match status" value="2"/>
</dbReference>
<dbReference type="SUPFAM" id="SSF46565">
    <property type="entry name" value="Chaperone J-domain"/>
    <property type="match status" value="1"/>
</dbReference>
<dbReference type="SUPFAM" id="SSF81901">
    <property type="entry name" value="HCP-like"/>
    <property type="match status" value="1"/>
</dbReference>
<dbReference type="Gene3D" id="1.25.40.10">
    <property type="entry name" value="Tetratricopeptide repeat domain"/>
    <property type="match status" value="1"/>
</dbReference>
<dbReference type="RefSeq" id="WP_244357353.1">
    <property type="nucleotide sequence ID" value="NZ_JAJNNZ010000008.1"/>
</dbReference>
<keyword evidence="6" id="KW-1185">Reference proteome</keyword>
<dbReference type="SMART" id="SM00271">
    <property type="entry name" value="DnaJ"/>
    <property type="match status" value="1"/>
</dbReference>
<sequence length="346" mass="39100">MRKVVYHSVLTCIIAILNITFAHANSIESLQQKAFKEDANAQYLLGLAFETGDGVARDITEATKWYQKASIHGHRAAMHNYAMALQFGRGVSKNPSKAALVYTQLAALGDQTAYGKLAKLYESDSVVFSALDNAVLWYALASEYDQSYLAGYDHVLQMQFDRRQAKQMAELHQRERADTIVVTPVALQPTTKPENHFGLVGYLTTITVTVLFGCALFALRKKGYRLTFSRLPQDPTELYQDQADIIARQKKQLQALYQQLKKQKSLQDSAPSYIRYPVGTLAEAYLRFGFSQAQIHNLTPALVKARYKQLSRIYHPDTRGSDEEMKQLNSALKTILDRLKKTQNIH</sequence>
<dbReference type="EMBL" id="JAJNNZ010000008">
    <property type="protein sequence ID" value="MCJ2377414.1"/>
    <property type="molecule type" value="Genomic_DNA"/>
</dbReference>
<evidence type="ECO:0000259" key="4">
    <source>
        <dbReference type="PROSITE" id="PS50076"/>
    </source>
</evidence>
<dbReference type="InterPro" id="IPR006597">
    <property type="entry name" value="Sel1-like"/>
</dbReference>
<feature type="signal peptide" evidence="3">
    <location>
        <begin position="1"/>
        <end position="24"/>
    </location>
</feature>
<keyword evidence="1" id="KW-0143">Chaperone</keyword>
<reference evidence="5" key="1">
    <citation type="submission" date="2021-11" db="EMBL/GenBank/DDBJ databases">
        <title>Vibrio ZSDE26 sp. nov. and Vibrio ZSDZ34 sp. nov., isolated from coastal seawater in Qingdao.</title>
        <authorList>
            <person name="Zhang P."/>
        </authorList>
    </citation>
    <scope>NUCLEOTIDE SEQUENCE</scope>
    <source>
        <strain evidence="5">ZSDZ34</strain>
    </source>
</reference>
<protein>
    <submittedName>
        <fullName evidence="5">J domain-containing protein</fullName>
    </submittedName>
</protein>
<dbReference type="InterPro" id="IPR052748">
    <property type="entry name" value="ISR_Activator"/>
</dbReference>
<evidence type="ECO:0000256" key="2">
    <source>
        <dbReference type="SAM" id="Phobius"/>
    </source>
</evidence>
<comment type="caution">
    <text evidence="5">The sequence shown here is derived from an EMBL/GenBank/DDBJ whole genome shotgun (WGS) entry which is preliminary data.</text>
</comment>
<dbReference type="PANTHER" id="PTHR45011">
    <property type="entry name" value="DAP3-BINDING CELL DEATH ENHANCER 1"/>
    <property type="match status" value="1"/>
</dbReference>
<keyword evidence="3" id="KW-0732">Signal</keyword>
<organism evidence="5 6">
    <name type="scientific">Vibrio gelatinilyticus</name>
    <dbReference type="NCBI Taxonomy" id="2893468"/>
    <lineage>
        <taxon>Bacteria</taxon>
        <taxon>Pseudomonadati</taxon>
        <taxon>Pseudomonadota</taxon>
        <taxon>Gammaproteobacteria</taxon>
        <taxon>Vibrionales</taxon>
        <taxon>Vibrionaceae</taxon>
        <taxon>Vibrio</taxon>
    </lineage>
</organism>
<keyword evidence="2" id="KW-0472">Membrane</keyword>
<accession>A0A9X1WIQ0</accession>
<feature type="chain" id="PRO_5040805790" evidence="3">
    <location>
        <begin position="25"/>
        <end position="346"/>
    </location>
</feature>
<dbReference type="Proteomes" id="UP001139488">
    <property type="component" value="Unassembled WGS sequence"/>
</dbReference>
<dbReference type="Pfam" id="PF08238">
    <property type="entry name" value="Sel1"/>
    <property type="match status" value="2"/>
</dbReference>
<dbReference type="PANTHER" id="PTHR45011:SF1">
    <property type="entry name" value="DAP3-BINDING CELL DEATH ENHANCER 1"/>
    <property type="match status" value="1"/>
</dbReference>
<dbReference type="InterPro" id="IPR001623">
    <property type="entry name" value="DnaJ_domain"/>
</dbReference>
<feature type="domain" description="J" evidence="4">
    <location>
        <begin position="283"/>
        <end position="346"/>
    </location>
</feature>
<feature type="transmembrane region" description="Helical" evidence="2">
    <location>
        <begin position="199"/>
        <end position="219"/>
    </location>
</feature>
<dbReference type="PROSITE" id="PS50076">
    <property type="entry name" value="DNAJ_2"/>
    <property type="match status" value="1"/>
</dbReference>
<evidence type="ECO:0000313" key="5">
    <source>
        <dbReference type="EMBL" id="MCJ2377414.1"/>
    </source>
</evidence>
<name>A0A9X1WIQ0_9VIBR</name>
<keyword evidence="2" id="KW-0812">Transmembrane</keyword>
<evidence type="ECO:0000256" key="3">
    <source>
        <dbReference type="SAM" id="SignalP"/>
    </source>
</evidence>
<evidence type="ECO:0000313" key="6">
    <source>
        <dbReference type="Proteomes" id="UP001139488"/>
    </source>
</evidence>
<dbReference type="InterPro" id="IPR036869">
    <property type="entry name" value="J_dom_sf"/>
</dbReference>
<proteinExistence type="predicted"/>
<dbReference type="AlphaFoldDB" id="A0A9X1WIQ0"/>
<evidence type="ECO:0000256" key="1">
    <source>
        <dbReference type="ARBA" id="ARBA00023186"/>
    </source>
</evidence>
<dbReference type="InterPro" id="IPR011990">
    <property type="entry name" value="TPR-like_helical_dom_sf"/>
</dbReference>
<gene>
    <name evidence="5" type="ORF">LNL84_11290</name>
</gene>
<dbReference type="Gene3D" id="1.10.287.110">
    <property type="entry name" value="DnaJ domain"/>
    <property type="match status" value="1"/>
</dbReference>
<keyword evidence="2" id="KW-1133">Transmembrane helix</keyword>